<comment type="caution">
    <text evidence="3">The sequence shown here is derived from an EMBL/GenBank/DDBJ whole genome shotgun (WGS) entry which is preliminary data.</text>
</comment>
<proteinExistence type="predicted"/>
<dbReference type="SUPFAM" id="SSF110997">
    <property type="entry name" value="Sporulation related repeat"/>
    <property type="match status" value="1"/>
</dbReference>
<evidence type="ECO:0000259" key="2">
    <source>
        <dbReference type="PROSITE" id="PS51724"/>
    </source>
</evidence>
<dbReference type="GO" id="GO:0008745">
    <property type="term" value="F:N-acetylmuramoyl-L-alanine amidase activity"/>
    <property type="evidence" value="ECO:0007669"/>
    <property type="project" value="InterPro"/>
</dbReference>
<dbReference type="InterPro" id="IPR050695">
    <property type="entry name" value="N-acetylmuramoyl_amidase_3"/>
</dbReference>
<dbReference type="SMART" id="SM00646">
    <property type="entry name" value="Ami_3"/>
    <property type="match status" value="1"/>
</dbReference>
<keyword evidence="4" id="KW-1185">Reference proteome</keyword>
<protein>
    <submittedName>
        <fullName evidence="3">N-acetylmuramoyl-L-alanine amidase</fullName>
    </submittedName>
</protein>
<dbReference type="GO" id="GO:0009253">
    <property type="term" value="P:peptidoglycan catabolic process"/>
    <property type="evidence" value="ECO:0007669"/>
    <property type="project" value="InterPro"/>
</dbReference>
<evidence type="ECO:0000313" key="3">
    <source>
        <dbReference type="EMBL" id="TCP21917.1"/>
    </source>
</evidence>
<name>A0A4R2NK91_9BACL</name>
<dbReference type="CDD" id="cd02696">
    <property type="entry name" value="MurNAc-LAA"/>
    <property type="match status" value="1"/>
</dbReference>
<sequence length="266" mass="30179">MFKLYLDPGHGGNDPGASGHGLEEKDITLDIALRIRRLLNGYENVSVKMSRTDDNFISLDQRTNEANDWDADYFLSIHCNAFNGSAHGYEDYIHDSLSDASITKRYQEIIHHEVNDLNRLTDRGQKKADFHVLRESIMPALLTENGFIDNAGDAAKMKDPSWRQKVAEGHVNGLMKAFKLKPKIAPINNQTLYKVIAGAFKNKDNAEHRVNYLDVIEIKAFVDPTYISGELWYRVQAGAFEKKDNAEDQVKRLKKHGIKAFIITDT</sequence>
<gene>
    <name evidence="3" type="ORF">EV207_1382</name>
</gene>
<dbReference type="PANTHER" id="PTHR30404:SF0">
    <property type="entry name" value="N-ACETYLMURAMOYL-L-ALANINE AMIDASE AMIC"/>
    <property type="match status" value="1"/>
</dbReference>
<dbReference type="RefSeq" id="WP_165887007.1">
    <property type="nucleotide sequence ID" value="NZ_SLXK01000038.1"/>
</dbReference>
<accession>A0A4R2NK91</accession>
<evidence type="ECO:0000256" key="1">
    <source>
        <dbReference type="ARBA" id="ARBA00022801"/>
    </source>
</evidence>
<dbReference type="InterPro" id="IPR007730">
    <property type="entry name" value="SPOR-like_dom"/>
</dbReference>
<evidence type="ECO:0000313" key="4">
    <source>
        <dbReference type="Proteomes" id="UP000295416"/>
    </source>
</evidence>
<dbReference type="Gene3D" id="3.40.630.40">
    <property type="entry name" value="Zn-dependent exopeptidases"/>
    <property type="match status" value="1"/>
</dbReference>
<dbReference type="EMBL" id="SLXK01000038">
    <property type="protein sequence ID" value="TCP21917.1"/>
    <property type="molecule type" value="Genomic_DNA"/>
</dbReference>
<reference evidence="3 4" key="1">
    <citation type="submission" date="2019-03" db="EMBL/GenBank/DDBJ databases">
        <title>Genomic Encyclopedia of Type Strains, Phase IV (KMG-IV): sequencing the most valuable type-strain genomes for metagenomic binning, comparative biology and taxonomic classification.</title>
        <authorList>
            <person name="Goeker M."/>
        </authorList>
    </citation>
    <scope>NUCLEOTIDE SEQUENCE [LARGE SCALE GENOMIC DNA]</scope>
    <source>
        <strain evidence="3 4">DSM 19377</strain>
    </source>
</reference>
<keyword evidence="1" id="KW-0378">Hydrolase</keyword>
<feature type="domain" description="SPOR" evidence="2">
    <location>
        <begin position="187"/>
        <end position="265"/>
    </location>
</feature>
<dbReference type="GO" id="GO:0042834">
    <property type="term" value="F:peptidoglycan binding"/>
    <property type="evidence" value="ECO:0007669"/>
    <property type="project" value="InterPro"/>
</dbReference>
<dbReference type="Pfam" id="PF01520">
    <property type="entry name" value="Amidase_3"/>
    <property type="match status" value="1"/>
</dbReference>
<dbReference type="GO" id="GO:0030288">
    <property type="term" value="C:outer membrane-bounded periplasmic space"/>
    <property type="evidence" value="ECO:0007669"/>
    <property type="project" value="TreeGrafter"/>
</dbReference>
<dbReference type="Pfam" id="PF05036">
    <property type="entry name" value="SPOR"/>
    <property type="match status" value="1"/>
</dbReference>
<dbReference type="PANTHER" id="PTHR30404">
    <property type="entry name" value="N-ACETYLMURAMOYL-L-ALANINE AMIDASE"/>
    <property type="match status" value="1"/>
</dbReference>
<dbReference type="AlphaFoldDB" id="A0A4R2NK91"/>
<dbReference type="PROSITE" id="PS51724">
    <property type="entry name" value="SPOR"/>
    <property type="match status" value="1"/>
</dbReference>
<dbReference type="InterPro" id="IPR036680">
    <property type="entry name" value="SPOR-like_sf"/>
</dbReference>
<dbReference type="SUPFAM" id="SSF53187">
    <property type="entry name" value="Zn-dependent exopeptidases"/>
    <property type="match status" value="1"/>
</dbReference>
<dbReference type="InterPro" id="IPR002508">
    <property type="entry name" value="MurNAc-LAA_cat"/>
</dbReference>
<dbReference type="Gene3D" id="3.30.70.1070">
    <property type="entry name" value="Sporulation related repeat"/>
    <property type="match status" value="1"/>
</dbReference>
<organism evidence="3 4">
    <name type="scientific">Scopulibacillus darangshiensis</name>
    <dbReference type="NCBI Taxonomy" id="442528"/>
    <lineage>
        <taxon>Bacteria</taxon>
        <taxon>Bacillati</taxon>
        <taxon>Bacillota</taxon>
        <taxon>Bacilli</taxon>
        <taxon>Bacillales</taxon>
        <taxon>Sporolactobacillaceae</taxon>
        <taxon>Scopulibacillus</taxon>
    </lineage>
</organism>
<dbReference type="Proteomes" id="UP000295416">
    <property type="component" value="Unassembled WGS sequence"/>
</dbReference>